<feature type="compositionally biased region" description="Polar residues" evidence="1">
    <location>
        <begin position="35"/>
        <end position="47"/>
    </location>
</feature>
<evidence type="ECO:0000313" key="2">
    <source>
        <dbReference type="EMBL" id="GIX74306.1"/>
    </source>
</evidence>
<proteinExistence type="predicted"/>
<comment type="caution">
    <text evidence="2">The sequence shown here is derived from an EMBL/GenBank/DDBJ whole genome shotgun (WGS) entry which is preliminary data.</text>
</comment>
<accession>A0AAV4MSA6</accession>
<keyword evidence="3" id="KW-1185">Reference proteome</keyword>
<evidence type="ECO:0000256" key="1">
    <source>
        <dbReference type="SAM" id="MobiDB-lite"/>
    </source>
</evidence>
<gene>
    <name evidence="2" type="ORF">CEXT_46471</name>
</gene>
<dbReference type="EMBL" id="BPLR01002497">
    <property type="protein sequence ID" value="GIX74306.1"/>
    <property type="molecule type" value="Genomic_DNA"/>
</dbReference>
<feature type="region of interest" description="Disordered" evidence="1">
    <location>
        <begin position="17"/>
        <end position="50"/>
    </location>
</feature>
<sequence>MCELIMQSNQFCARGMPEEFRHHASPSDSPHPISAASTGNKATSGSGDSCGHFLSRDGHCACQSKHLPTSLLEEQRVGRGRGVPAFN</sequence>
<organism evidence="2 3">
    <name type="scientific">Caerostris extrusa</name>
    <name type="common">Bark spider</name>
    <name type="synonym">Caerostris bankana</name>
    <dbReference type="NCBI Taxonomy" id="172846"/>
    <lineage>
        <taxon>Eukaryota</taxon>
        <taxon>Metazoa</taxon>
        <taxon>Ecdysozoa</taxon>
        <taxon>Arthropoda</taxon>
        <taxon>Chelicerata</taxon>
        <taxon>Arachnida</taxon>
        <taxon>Araneae</taxon>
        <taxon>Araneomorphae</taxon>
        <taxon>Entelegynae</taxon>
        <taxon>Araneoidea</taxon>
        <taxon>Araneidae</taxon>
        <taxon>Caerostris</taxon>
    </lineage>
</organism>
<dbReference type="AlphaFoldDB" id="A0AAV4MSA6"/>
<evidence type="ECO:0000313" key="3">
    <source>
        <dbReference type="Proteomes" id="UP001054945"/>
    </source>
</evidence>
<name>A0AAV4MSA6_CAEEX</name>
<reference evidence="2 3" key="1">
    <citation type="submission" date="2021-06" db="EMBL/GenBank/DDBJ databases">
        <title>Caerostris extrusa draft genome.</title>
        <authorList>
            <person name="Kono N."/>
            <person name="Arakawa K."/>
        </authorList>
    </citation>
    <scope>NUCLEOTIDE SEQUENCE [LARGE SCALE GENOMIC DNA]</scope>
</reference>
<protein>
    <submittedName>
        <fullName evidence="2">Uncharacterized protein</fullName>
    </submittedName>
</protein>
<dbReference type="Proteomes" id="UP001054945">
    <property type="component" value="Unassembled WGS sequence"/>
</dbReference>